<dbReference type="RefSeq" id="WP_213172347.1">
    <property type="nucleotide sequence ID" value="NZ_CP070496.1"/>
</dbReference>
<evidence type="ECO:0000313" key="6">
    <source>
        <dbReference type="Proteomes" id="UP000662939"/>
    </source>
</evidence>
<dbReference type="PANTHER" id="PTHR23028:SF53">
    <property type="entry name" value="ACYL_TRANSF_3 DOMAIN-CONTAINING PROTEIN"/>
    <property type="match status" value="1"/>
</dbReference>
<sequence>MGPTAEHRQVPIPDTVEARSTTVSEFDAAHVQQSHTASKRKTSIKADPSPPKKKQSGQSPPMHFRSDIEGLRAVAVGLVVLAHINVPYFAGGYVGVDVFFVISGFLITSLLLREIARNGRISLAKFYARRALRLLPAAVTVLVATVVAAWLWLPRTRLFDVAADATAAALNVINVRLAVEGTDYMNADEPPSPLQHYWSLAVEEQFYLVWPLILILLVWLASRWKAINVTKAVVVVLSLTVVWSLMVSIERSADSPIWSYFGIHTRAWELAIGALLAVAAAKLTVIPDRLAALASWVGLGMIVLAAVLYTEQTTFPGYAALLPVLGTALVIGAGCRQHASGADALLRHRPFQFTGKISYGLYLWHWPIIMIGPSALGVEPSLAVMVPLMVLAFVLSVLTYYLIENPVRRKKFFTLRTSRGLALGGGLMTTAMAVSALVMLQPAPEYGFGEGQEVTTGKATVFELLPDSAGTEVVPDNLSPALEDARQDRPAMYEAGCLIPREEVEVAQDCWFGDAEGDHTMVLLGDSHAAQWFPPLNQLAEASGWQLFVMTKTACSVPDIAENNATLDREYTECAQWRENAFAQIEDLSPQMVVAATGDQKEVIGDDPDTTWVEGWRDTTERLLDSAEEVVTLADTPWHSTHVPDCLSDSRDNAPECVEKIDDVIPFPERREDSIEAIENAGARVIDPIPWICDEQSGKCPVVVGDLLAYRDSNHLTTTFASALTPYLAAQLPLHSFGEDA</sequence>
<feature type="transmembrane region" description="Helical" evidence="2">
    <location>
        <begin position="267"/>
        <end position="285"/>
    </location>
</feature>
<feature type="transmembrane region" description="Helical" evidence="2">
    <location>
        <begin position="290"/>
        <end position="309"/>
    </location>
</feature>
<keyword evidence="2" id="KW-0812">Transmembrane</keyword>
<dbReference type="Proteomes" id="UP000662939">
    <property type="component" value="Chromosome"/>
</dbReference>
<dbReference type="InterPro" id="IPR043968">
    <property type="entry name" value="SGNH"/>
</dbReference>
<evidence type="ECO:0000259" key="4">
    <source>
        <dbReference type="Pfam" id="PF19040"/>
    </source>
</evidence>
<organism evidence="5 6">
    <name type="scientific">Natronoglycomyces albus</name>
    <dbReference type="NCBI Taxonomy" id="2811108"/>
    <lineage>
        <taxon>Bacteria</taxon>
        <taxon>Bacillati</taxon>
        <taxon>Actinomycetota</taxon>
        <taxon>Actinomycetes</taxon>
        <taxon>Glycomycetales</taxon>
        <taxon>Glycomycetaceae</taxon>
        <taxon>Natronoglycomyces</taxon>
    </lineage>
</organism>
<dbReference type="EMBL" id="CP070496">
    <property type="protein sequence ID" value="QSB06338.1"/>
    <property type="molecule type" value="Genomic_DNA"/>
</dbReference>
<feature type="transmembrane region" description="Helical" evidence="2">
    <location>
        <begin position="382"/>
        <end position="401"/>
    </location>
</feature>
<accession>A0A895XXI1</accession>
<keyword evidence="5" id="KW-0012">Acyltransferase</keyword>
<feature type="domain" description="Acyltransferase 3" evidence="3">
    <location>
        <begin position="67"/>
        <end position="400"/>
    </location>
</feature>
<feature type="transmembrane region" description="Helical" evidence="2">
    <location>
        <begin position="315"/>
        <end position="336"/>
    </location>
</feature>
<feature type="transmembrane region" description="Helical" evidence="2">
    <location>
        <begin position="132"/>
        <end position="153"/>
    </location>
</feature>
<protein>
    <submittedName>
        <fullName evidence="5">Acyltransferase</fullName>
    </submittedName>
</protein>
<feature type="transmembrane region" description="Helical" evidence="2">
    <location>
        <begin position="357"/>
        <end position="376"/>
    </location>
</feature>
<reference evidence="5" key="1">
    <citation type="submission" date="2021-02" db="EMBL/GenBank/DDBJ databases">
        <title>Natronoglycomyces albus gen. nov., sp. nov, a haloalkaliphilic actinobacterium from a soda solonchak soil.</title>
        <authorList>
            <person name="Sorokin D.Y."/>
            <person name="Khijniak T.V."/>
            <person name="Zakharycheva A.P."/>
            <person name="Boueva O.V."/>
            <person name="Ariskina E.V."/>
            <person name="Hahnke R.L."/>
            <person name="Bunk B."/>
            <person name="Sproer C."/>
            <person name="Schumann P."/>
            <person name="Evtushenko L.I."/>
            <person name="Kublanov I.V."/>
        </authorList>
    </citation>
    <scope>NUCLEOTIDE SEQUENCE</scope>
    <source>
        <strain evidence="5">DSM 106290</strain>
    </source>
</reference>
<feature type="transmembrane region" description="Helical" evidence="2">
    <location>
        <begin position="229"/>
        <end position="247"/>
    </location>
</feature>
<dbReference type="InterPro" id="IPR002656">
    <property type="entry name" value="Acyl_transf_3_dom"/>
</dbReference>
<keyword evidence="2" id="KW-1133">Transmembrane helix</keyword>
<dbReference type="AlphaFoldDB" id="A0A895XXI1"/>
<keyword evidence="6" id="KW-1185">Reference proteome</keyword>
<name>A0A895XXI1_9ACTN</name>
<feature type="transmembrane region" description="Helical" evidence="2">
    <location>
        <begin position="92"/>
        <end position="112"/>
    </location>
</feature>
<dbReference type="InterPro" id="IPR050879">
    <property type="entry name" value="Acyltransferase_3"/>
</dbReference>
<evidence type="ECO:0000313" key="5">
    <source>
        <dbReference type="EMBL" id="QSB06338.1"/>
    </source>
</evidence>
<feature type="transmembrane region" description="Helical" evidence="2">
    <location>
        <begin position="205"/>
        <end position="222"/>
    </location>
</feature>
<dbReference type="KEGG" id="nav:JQS30_05360"/>
<evidence type="ECO:0000256" key="2">
    <source>
        <dbReference type="SAM" id="Phobius"/>
    </source>
</evidence>
<evidence type="ECO:0000259" key="3">
    <source>
        <dbReference type="Pfam" id="PF01757"/>
    </source>
</evidence>
<keyword evidence="5" id="KW-0808">Transferase</keyword>
<evidence type="ECO:0000256" key="1">
    <source>
        <dbReference type="SAM" id="MobiDB-lite"/>
    </source>
</evidence>
<dbReference type="GO" id="GO:0016020">
    <property type="term" value="C:membrane"/>
    <property type="evidence" value="ECO:0007669"/>
    <property type="project" value="TreeGrafter"/>
</dbReference>
<feature type="domain" description="SGNH" evidence="4">
    <location>
        <begin position="497"/>
        <end position="729"/>
    </location>
</feature>
<proteinExistence type="predicted"/>
<keyword evidence="2" id="KW-0472">Membrane</keyword>
<dbReference type="GO" id="GO:0009103">
    <property type="term" value="P:lipopolysaccharide biosynthetic process"/>
    <property type="evidence" value="ECO:0007669"/>
    <property type="project" value="TreeGrafter"/>
</dbReference>
<feature type="transmembrane region" description="Helical" evidence="2">
    <location>
        <begin position="421"/>
        <end position="440"/>
    </location>
</feature>
<gene>
    <name evidence="5" type="ORF">JQS30_05360</name>
</gene>
<dbReference type="Pfam" id="PF19040">
    <property type="entry name" value="SGNH"/>
    <property type="match status" value="1"/>
</dbReference>
<dbReference type="Pfam" id="PF01757">
    <property type="entry name" value="Acyl_transf_3"/>
    <property type="match status" value="1"/>
</dbReference>
<dbReference type="PANTHER" id="PTHR23028">
    <property type="entry name" value="ACETYLTRANSFERASE"/>
    <property type="match status" value="1"/>
</dbReference>
<dbReference type="GO" id="GO:0016747">
    <property type="term" value="F:acyltransferase activity, transferring groups other than amino-acyl groups"/>
    <property type="evidence" value="ECO:0007669"/>
    <property type="project" value="InterPro"/>
</dbReference>
<feature type="region of interest" description="Disordered" evidence="1">
    <location>
        <begin position="1"/>
        <end position="62"/>
    </location>
</feature>